<reference evidence="1" key="1">
    <citation type="submission" date="2020-07" db="EMBL/GenBank/DDBJ databases">
        <title>Genome Sequences for Panteoa spp. that cause Center Rot in Onions.</title>
        <authorList>
            <person name="Asselin J.A."/>
            <person name="Helmann T."/>
            <person name="Beer S."/>
            <person name="Stodghill P."/>
        </authorList>
    </citation>
    <scope>NUCLEOTIDE SEQUENCE</scope>
    <source>
        <strain evidence="1">OC5a</strain>
    </source>
</reference>
<organism evidence="1 2">
    <name type="scientific">Pantoea ananas</name>
    <name type="common">Erwinia uredovora</name>
    <dbReference type="NCBI Taxonomy" id="553"/>
    <lineage>
        <taxon>Bacteria</taxon>
        <taxon>Pseudomonadati</taxon>
        <taxon>Pseudomonadota</taxon>
        <taxon>Gammaproteobacteria</taxon>
        <taxon>Enterobacterales</taxon>
        <taxon>Erwiniaceae</taxon>
        <taxon>Pantoea</taxon>
    </lineage>
</organism>
<dbReference type="AlphaFoldDB" id="A0A8A4KF01"/>
<dbReference type="Proteomes" id="UP000663901">
    <property type="component" value="Chromosome"/>
</dbReference>
<accession>A0A8A4KF01</accession>
<sequence length="80" mass="8889">MARLMTLSFHGSQCENPSQQDVHLTEACFSGDMFFTQLRGSNCPVKDYASDSAAPDRFCVSNAVLDNHFHNSKTQTAIFI</sequence>
<proteinExistence type="predicted"/>
<name>A0A8A4KF01_PANAN</name>
<dbReference type="EMBL" id="CP059084">
    <property type="protein sequence ID" value="QTC47013.1"/>
    <property type="molecule type" value="Genomic_DNA"/>
</dbReference>
<dbReference type="RefSeq" id="WP_028715778.1">
    <property type="nucleotide sequence ID" value="NZ_CP014207.1"/>
</dbReference>
<gene>
    <name evidence="1" type="ORF">H0Z12_05380</name>
</gene>
<evidence type="ECO:0000313" key="2">
    <source>
        <dbReference type="Proteomes" id="UP000663901"/>
    </source>
</evidence>
<evidence type="ECO:0000313" key="1">
    <source>
        <dbReference type="EMBL" id="QTC47013.1"/>
    </source>
</evidence>
<protein>
    <submittedName>
        <fullName evidence="1">Uncharacterized protein</fullName>
    </submittedName>
</protein>